<dbReference type="Gene3D" id="3.30.365.10">
    <property type="entry name" value="Aldehyde oxidase/xanthine dehydrogenase, molybdopterin binding domain"/>
    <property type="match status" value="2"/>
</dbReference>
<keyword evidence="6" id="KW-0560">Oxidoreductase</keyword>
<evidence type="ECO:0000256" key="2">
    <source>
        <dbReference type="ARBA" id="ARBA00022505"/>
    </source>
</evidence>
<dbReference type="PANTHER" id="PTHR11908">
    <property type="entry name" value="XANTHINE DEHYDROGENASE"/>
    <property type="match status" value="1"/>
</dbReference>
<dbReference type="InParanoid" id="A0A251UEW5"/>
<keyword evidence="4" id="KW-0812">Transmembrane</keyword>
<dbReference type="InterPro" id="IPR037165">
    <property type="entry name" value="AldOxase/xan_DH_Mopterin-bd_sf"/>
</dbReference>
<dbReference type="EMBL" id="CM007896">
    <property type="protein sequence ID" value="OTG21416.1"/>
    <property type="molecule type" value="Genomic_DNA"/>
</dbReference>
<evidence type="ECO:0000313" key="7">
    <source>
        <dbReference type="EMBL" id="OTG21416.1"/>
    </source>
</evidence>
<reference evidence="6" key="3">
    <citation type="submission" date="2020-06" db="EMBL/GenBank/DDBJ databases">
        <title>Helianthus annuus Genome sequencing and assembly Release 2.</title>
        <authorList>
            <person name="Gouzy J."/>
            <person name="Langlade N."/>
            <person name="Munos S."/>
        </authorList>
    </citation>
    <scope>NUCLEOTIDE SEQUENCE</scope>
    <source>
        <tissue evidence="6">Leaves</tissue>
    </source>
</reference>
<accession>A0A251UEW5</accession>
<sequence>MESQTALVVPDEDNCMVVYSSSQVPESVQSIISRCLNIPEHNVRVITRRVGGGFGGKAIKAMPMSINYYTFILPVAAACALAAYKLRRPVRTYVNRKTDMILAGAGRRHPMKINYTIGFKSKGKITALHLDVLINAGMSIDVSLIIPWNFVGSLKKYNFGALSFDIILCKTNNSCKSAMRAPGEVQGSYIAEAIIEHVRLTFR</sequence>
<dbReference type="InterPro" id="IPR008274">
    <property type="entry name" value="AldOxase/xan_DH_MoCoBD1"/>
</dbReference>
<feature type="domain" description="Aldehyde oxidase/xanthine dehydrogenase first molybdopterin binding" evidence="5">
    <location>
        <begin position="1"/>
        <end position="198"/>
    </location>
</feature>
<dbReference type="EC" id="1.2.3.7" evidence="3"/>
<dbReference type="Gramene" id="mRNA:HanXRQr2_Chr07g0295751">
    <property type="protein sequence ID" value="mRNA:HanXRQr2_Chr07g0295751"/>
    <property type="gene ID" value="HanXRQr2_Chr07g0295751"/>
</dbReference>
<dbReference type="STRING" id="4232.A0A251UEW5"/>
<evidence type="ECO:0000259" key="5">
    <source>
        <dbReference type="Pfam" id="PF02738"/>
    </source>
</evidence>
<gene>
    <name evidence="7" type="ORF">HannXRQ_Chr07g0203921</name>
    <name evidence="6" type="ORF">HanXRQr2_Chr07g0295751</name>
</gene>
<evidence type="ECO:0000313" key="6">
    <source>
        <dbReference type="EMBL" id="KAF5798681.1"/>
    </source>
</evidence>
<comment type="similarity">
    <text evidence="1">Belongs to the xanthine dehydrogenase family.</text>
</comment>
<dbReference type="GO" id="GO:0050302">
    <property type="term" value="F:indole-3-acetaldehyde oxidase activity"/>
    <property type="evidence" value="ECO:0007669"/>
    <property type="project" value="UniProtKB-EC"/>
</dbReference>
<keyword evidence="2" id="KW-0500">Molybdenum</keyword>
<organism evidence="7 8">
    <name type="scientific">Helianthus annuus</name>
    <name type="common">Common sunflower</name>
    <dbReference type="NCBI Taxonomy" id="4232"/>
    <lineage>
        <taxon>Eukaryota</taxon>
        <taxon>Viridiplantae</taxon>
        <taxon>Streptophyta</taxon>
        <taxon>Embryophyta</taxon>
        <taxon>Tracheophyta</taxon>
        <taxon>Spermatophyta</taxon>
        <taxon>Magnoliopsida</taxon>
        <taxon>eudicotyledons</taxon>
        <taxon>Gunneridae</taxon>
        <taxon>Pentapetalae</taxon>
        <taxon>asterids</taxon>
        <taxon>campanulids</taxon>
        <taxon>Asterales</taxon>
        <taxon>Asteraceae</taxon>
        <taxon>Asteroideae</taxon>
        <taxon>Heliantheae alliance</taxon>
        <taxon>Heliantheae</taxon>
        <taxon>Helianthus</taxon>
    </lineage>
</organism>
<feature type="transmembrane region" description="Helical" evidence="4">
    <location>
        <begin position="66"/>
        <end position="86"/>
    </location>
</feature>
<evidence type="ECO:0000256" key="4">
    <source>
        <dbReference type="SAM" id="Phobius"/>
    </source>
</evidence>
<dbReference type="Proteomes" id="UP000215914">
    <property type="component" value="Chromosome 7"/>
</dbReference>
<dbReference type="AlphaFoldDB" id="A0A251UEW5"/>
<dbReference type="SUPFAM" id="SSF56003">
    <property type="entry name" value="Molybdenum cofactor-binding domain"/>
    <property type="match status" value="1"/>
</dbReference>
<name>A0A251UEW5_HELAN</name>
<keyword evidence="4" id="KW-1133">Transmembrane helix</keyword>
<proteinExistence type="inferred from homology"/>
<dbReference type="OMA" id="SCKSAMR"/>
<evidence type="ECO:0000313" key="8">
    <source>
        <dbReference type="Proteomes" id="UP000215914"/>
    </source>
</evidence>
<keyword evidence="4" id="KW-0472">Membrane</keyword>
<protein>
    <recommendedName>
        <fullName evidence="3">indole-3-acetaldehyde oxidase</fullName>
        <ecNumber evidence="3">1.2.3.7</ecNumber>
    </recommendedName>
</protein>
<keyword evidence="8" id="KW-1185">Reference proteome</keyword>
<dbReference type="Pfam" id="PF02738">
    <property type="entry name" value="MoCoBD_1"/>
    <property type="match status" value="1"/>
</dbReference>
<dbReference type="InterPro" id="IPR016208">
    <property type="entry name" value="Ald_Oxase/xanthine_DH-like"/>
</dbReference>
<evidence type="ECO:0000256" key="3">
    <source>
        <dbReference type="ARBA" id="ARBA00067017"/>
    </source>
</evidence>
<reference evidence="6 8" key="1">
    <citation type="journal article" date="2017" name="Nature">
        <title>The sunflower genome provides insights into oil metabolism, flowering and Asterid evolution.</title>
        <authorList>
            <person name="Badouin H."/>
            <person name="Gouzy J."/>
            <person name="Grassa C.J."/>
            <person name="Murat F."/>
            <person name="Staton S.E."/>
            <person name="Cottret L."/>
            <person name="Lelandais-Briere C."/>
            <person name="Owens G.L."/>
            <person name="Carrere S."/>
            <person name="Mayjonade B."/>
            <person name="Legrand L."/>
            <person name="Gill N."/>
            <person name="Kane N.C."/>
            <person name="Bowers J.E."/>
            <person name="Hubner S."/>
            <person name="Bellec A."/>
            <person name="Berard A."/>
            <person name="Berges H."/>
            <person name="Blanchet N."/>
            <person name="Boniface M.C."/>
            <person name="Brunel D."/>
            <person name="Catrice O."/>
            <person name="Chaidir N."/>
            <person name="Claudel C."/>
            <person name="Donnadieu C."/>
            <person name="Faraut T."/>
            <person name="Fievet G."/>
            <person name="Helmstetter N."/>
            <person name="King M."/>
            <person name="Knapp S.J."/>
            <person name="Lai Z."/>
            <person name="Le Paslier M.C."/>
            <person name="Lippi Y."/>
            <person name="Lorenzon L."/>
            <person name="Mandel J.R."/>
            <person name="Marage G."/>
            <person name="Marchand G."/>
            <person name="Marquand E."/>
            <person name="Bret-Mestries E."/>
            <person name="Morien E."/>
            <person name="Nambeesan S."/>
            <person name="Nguyen T."/>
            <person name="Pegot-Espagnet P."/>
            <person name="Pouilly N."/>
            <person name="Raftis F."/>
            <person name="Sallet E."/>
            <person name="Schiex T."/>
            <person name="Thomas J."/>
            <person name="Vandecasteele C."/>
            <person name="Vares D."/>
            <person name="Vear F."/>
            <person name="Vautrin S."/>
            <person name="Crespi M."/>
            <person name="Mangin B."/>
            <person name="Burke J.M."/>
            <person name="Salse J."/>
            <person name="Munos S."/>
            <person name="Vincourt P."/>
            <person name="Rieseberg L.H."/>
            <person name="Langlade N.B."/>
        </authorList>
    </citation>
    <scope>NUCLEOTIDE SEQUENCE [LARGE SCALE GENOMIC DNA]</scope>
    <source>
        <strain evidence="8">cv. SF193</strain>
        <tissue evidence="6">Leaves</tissue>
    </source>
</reference>
<dbReference type="EMBL" id="MNCJ02000322">
    <property type="protein sequence ID" value="KAF5798681.1"/>
    <property type="molecule type" value="Genomic_DNA"/>
</dbReference>
<dbReference type="GO" id="GO:0005506">
    <property type="term" value="F:iron ion binding"/>
    <property type="evidence" value="ECO:0007669"/>
    <property type="project" value="InterPro"/>
</dbReference>
<evidence type="ECO:0000256" key="1">
    <source>
        <dbReference type="ARBA" id="ARBA00006849"/>
    </source>
</evidence>
<dbReference type="PANTHER" id="PTHR11908:SF132">
    <property type="entry name" value="ALDEHYDE OXIDASE 1-RELATED"/>
    <property type="match status" value="1"/>
</dbReference>
<reference evidence="7" key="2">
    <citation type="submission" date="2017-02" db="EMBL/GenBank/DDBJ databases">
        <title>Sunflower complete genome.</title>
        <authorList>
            <person name="Langlade N."/>
            <person name="Munos S."/>
        </authorList>
    </citation>
    <scope>NUCLEOTIDE SEQUENCE [LARGE SCALE GENOMIC DNA]</scope>
    <source>
        <tissue evidence="7">Leaves</tissue>
    </source>
</reference>
<dbReference type="FunFam" id="3.30.365.10:FF:000001">
    <property type="entry name" value="Xanthine dehydrogenase oxidase"/>
    <property type="match status" value="1"/>
</dbReference>